<proteinExistence type="predicted"/>
<dbReference type="AlphaFoldDB" id="A0A0K2SY36"/>
<protein>
    <submittedName>
        <fullName evidence="1">Uncharacterized protein</fullName>
    </submittedName>
</protein>
<name>A0A0K2SY36_LEPSM</name>
<reference evidence="1" key="1">
    <citation type="submission" date="2014-05" db="EMBL/GenBank/DDBJ databases">
        <authorList>
            <person name="Chronopoulou M."/>
        </authorList>
    </citation>
    <scope>NUCLEOTIDE SEQUENCE</scope>
    <source>
        <tissue evidence="1">Whole organism</tissue>
    </source>
</reference>
<dbReference type="EMBL" id="HACA01001332">
    <property type="protein sequence ID" value="CDW18693.1"/>
    <property type="molecule type" value="Transcribed_RNA"/>
</dbReference>
<sequence>MRRGIILKGDIYKQVYYRHNYYSTLL</sequence>
<organism evidence="1">
    <name type="scientific">Lepeophtheirus salmonis</name>
    <name type="common">Salmon louse</name>
    <name type="synonym">Caligus salmonis</name>
    <dbReference type="NCBI Taxonomy" id="72036"/>
    <lineage>
        <taxon>Eukaryota</taxon>
        <taxon>Metazoa</taxon>
        <taxon>Ecdysozoa</taxon>
        <taxon>Arthropoda</taxon>
        <taxon>Crustacea</taxon>
        <taxon>Multicrustacea</taxon>
        <taxon>Hexanauplia</taxon>
        <taxon>Copepoda</taxon>
        <taxon>Siphonostomatoida</taxon>
        <taxon>Caligidae</taxon>
        <taxon>Lepeophtheirus</taxon>
    </lineage>
</organism>
<evidence type="ECO:0000313" key="1">
    <source>
        <dbReference type="EMBL" id="CDW18693.1"/>
    </source>
</evidence>
<accession>A0A0K2SY36</accession>